<evidence type="ECO:0000256" key="5">
    <source>
        <dbReference type="ARBA" id="ARBA00022801"/>
    </source>
</evidence>
<evidence type="ECO:0000256" key="1">
    <source>
        <dbReference type="ARBA" id="ARBA00004613"/>
    </source>
</evidence>
<dbReference type="Gene3D" id="2.160.20.10">
    <property type="entry name" value="Single-stranded right-handed beta-helix, Pectin lyase-like"/>
    <property type="match status" value="1"/>
</dbReference>
<dbReference type="GO" id="GO:0071555">
    <property type="term" value="P:cell wall organization"/>
    <property type="evidence" value="ECO:0007669"/>
    <property type="project" value="UniProtKB-KW"/>
</dbReference>
<organism evidence="11 12">
    <name type="scientific">Septoria linicola</name>
    <dbReference type="NCBI Taxonomy" id="215465"/>
    <lineage>
        <taxon>Eukaryota</taxon>
        <taxon>Fungi</taxon>
        <taxon>Dikarya</taxon>
        <taxon>Ascomycota</taxon>
        <taxon>Pezizomycotina</taxon>
        <taxon>Dothideomycetes</taxon>
        <taxon>Dothideomycetidae</taxon>
        <taxon>Mycosphaerellales</taxon>
        <taxon>Mycosphaerellaceae</taxon>
        <taxon>Septoria</taxon>
    </lineage>
</organism>
<evidence type="ECO:0000256" key="8">
    <source>
        <dbReference type="ARBA" id="ARBA00023316"/>
    </source>
</evidence>
<dbReference type="PANTHER" id="PTHR31736">
    <property type="match status" value="1"/>
</dbReference>
<feature type="signal peptide" evidence="10">
    <location>
        <begin position="1"/>
        <end position="22"/>
    </location>
</feature>
<evidence type="ECO:0000256" key="2">
    <source>
        <dbReference type="ARBA" id="ARBA00008834"/>
    </source>
</evidence>
<dbReference type="Proteomes" id="UP001056384">
    <property type="component" value="Chromosome 1"/>
</dbReference>
<dbReference type="InterPro" id="IPR000743">
    <property type="entry name" value="Glyco_hydro_28"/>
</dbReference>
<keyword evidence="4 10" id="KW-0732">Signal</keyword>
<comment type="subcellular location">
    <subcellularLocation>
        <location evidence="1">Secreted</location>
    </subcellularLocation>
</comment>
<evidence type="ECO:0000256" key="3">
    <source>
        <dbReference type="ARBA" id="ARBA00022525"/>
    </source>
</evidence>
<dbReference type="GO" id="GO:0005576">
    <property type="term" value="C:extracellular region"/>
    <property type="evidence" value="ECO:0007669"/>
    <property type="project" value="UniProtKB-SubCell"/>
</dbReference>
<dbReference type="SUPFAM" id="SSF51126">
    <property type="entry name" value="Pectin lyase-like"/>
    <property type="match status" value="1"/>
</dbReference>
<evidence type="ECO:0000313" key="11">
    <source>
        <dbReference type="EMBL" id="USW46759.1"/>
    </source>
</evidence>
<feature type="chain" id="PRO_5040358580" evidence="10">
    <location>
        <begin position="23"/>
        <end position="439"/>
    </location>
</feature>
<evidence type="ECO:0000256" key="6">
    <source>
        <dbReference type="ARBA" id="ARBA00023180"/>
    </source>
</evidence>
<evidence type="ECO:0000256" key="9">
    <source>
        <dbReference type="RuleBase" id="RU361169"/>
    </source>
</evidence>
<dbReference type="GO" id="GO:0016829">
    <property type="term" value="F:lyase activity"/>
    <property type="evidence" value="ECO:0007669"/>
    <property type="project" value="UniProtKB-KW"/>
</dbReference>
<evidence type="ECO:0000256" key="10">
    <source>
        <dbReference type="SAM" id="SignalP"/>
    </source>
</evidence>
<dbReference type="EMBL" id="CP099418">
    <property type="protein sequence ID" value="USW46759.1"/>
    <property type="molecule type" value="Genomic_DNA"/>
</dbReference>
<keyword evidence="11" id="KW-0456">Lyase</keyword>
<dbReference type="InterPro" id="IPR012334">
    <property type="entry name" value="Pectin_lyas_fold"/>
</dbReference>
<dbReference type="PANTHER" id="PTHR31736:SF8">
    <property type="entry name" value="PUTATIVE (AFU_ORTHOLOGUE AFUA_7G06410)-RELATED"/>
    <property type="match status" value="1"/>
</dbReference>
<keyword evidence="5 9" id="KW-0378">Hydrolase</keyword>
<evidence type="ECO:0000313" key="12">
    <source>
        <dbReference type="Proteomes" id="UP001056384"/>
    </source>
</evidence>
<protein>
    <submittedName>
        <fullName evidence="11">Glycoside hydrolase, family 28, pectin lyase/virulence factor</fullName>
    </submittedName>
</protein>
<keyword evidence="6" id="KW-0325">Glycoprotein</keyword>
<keyword evidence="7 9" id="KW-0326">Glycosidase</keyword>
<name>A0A9Q9AC10_9PEZI</name>
<keyword evidence="3" id="KW-0964">Secreted</keyword>
<dbReference type="Pfam" id="PF00295">
    <property type="entry name" value="Glyco_hydro_28"/>
    <property type="match status" value="1"/>
</dbReference>
<dbReference type="GO" id="GO:0005975">
    <property type="term" value="P:carbohydrate metabolic process"/>
    <property type="evidence" value="ECO:0007669"/>
    <property type="project" value="InterPro"/>
</dbReference>
<proteinExistence type="inferred from homology"/>
<dbReference type="InterPro" id="IPR011050">
    <property type="entry name" value="Pectin_lyase_fold/virulence"/>
</dbReference>
<evidence type="ECO:0000256" key="7">
    <source>
        <dbReference type="ARBA" id="ARBA00023295"/>
    </source>
</evidence>
<dbReference type="AlphaFoldDB" id="A0A9Q9AC10"/>
<evidence type="ECO:0000256" key="4">
    <source>
        <dbReference type="ARBA" id="ARBA00022729"/>
    </source>
</evidence>
<keyword evidence="12" id="KW-1185">Reference proteome</keyword>
<accession>A0A9Q9AC10</accession>
<keyword evidence="8" id="KW-0961">Cell wall biogenesis/degradation</keyword>
<comment type="similarity">
    <text evidence="2 9">Belongs to the glycosyl hydrolase 28 family.</text>
</comment>
<dbReference type="GO" id="GO:0004650">
    <property type="term" value="F:polygalacturonase activity"/>
    <property type="evidence" value="ECO:0007669"/>
    <property type="project" value="InterPro"/>
</dbReference>
<sequence>MAILPWLQAVLALPSQIPNVTTFDTPSYYPGAPYILPGPQTRANICQVKAAEDNGDSAPAILSAFERCGHDGKIIFNDATYHIESVLTTTNLSNVEIDIRGTLLWDTDIEYWLANSLPMGYQNQSTAWYLGGDNIWLHGNGNGTFDGNGQVWYDFTNGASNYPRRPHQITLGGLTNSVIENLRFVQSQMWTMTLINSENVLLQDIYVNSTNLKGGDKFGPLNTDGADTIYSNNITFARWVVDCGDDSISQKANSTNILMEDLTFYHGSGVALGSIGQFNGKYEFIENITARNIEMFGPIRQGGYIKTWTGVQKGVPPNGGGGGLGYIKNVTFNNFTLHDAEIALDITQCVNFEGGTGDCDTSEFQISDLHWYDIRGTQQRKEATDFQCSAAVPCPRISVTNLDMTVSGTGEPATGHKCSNVLDPVGFECDETTSKTPRT</sequence>
<reference evidence="11" key="1">
    <citation type="submission" date="2022-06" db="EMBL/GenBank/DDBJ databases">
        <title>Complete genome sequences of two strains of the flax pathogen Septoria linicola.</title>
        <authorList>
            <person name="Lapalu N."/>
            <person name="Simon A."/>
            <person name="Demenou B."/>
            <person name="Paumier D."/>
            <person name="Guillot M.-P."/>
            <person name="Gout L."/>
            <person name="Valade R."/>
        </authorList>
    </citation>
    <scope>NUCLEOTIDE SEQUENCE</scope>
    <source>
        <strain evidence="11">SE15195</strain>
    </source>
</reference>
<gene>
    <name evidence="11" type="ORF">Slin15195_G000780</name>
</gene>